<comment type="caution">
    <text evidence="1">The sequence shown here is derived from an EMBL/GenBank/DDBJ whole genome shotgun (WGS) entry which is preliminary data.</text>
</comment>
<accession>A0A1Q9EP90</accession>
<evidence type="ECO:0000313" key="2">
    <source>
        <dbReference type="Proteomes" id="UP000186817"/>
    </source>
</evidence>
<dbReference type="Proteomes" id="UP000186817">
    <property type="component" value="Unassembled WGS sequence"/>
</dbReference>
<dbReference type="EMBL" id="LSRX01000101">
    <property type="protein sequence ID" value="OLQ09242.1"/>
    <property type="molecule type" value="Genomic_DNA"/>
</dbReference>
<dbReference type="AlphaFoldDB" id="A0A1Q9EP90"/>
<keyword evidence="2" id="KW-1185">Reference proteome</keyword>
<name>A0A1Q9EP90_SYMMI</name>
<proteinExistence type="predicted"/>
<dbReference type="OrthoDB" id="412050at2759"/>
<organism evidence="1 2">
    <name type="scientific">Symbiodinium microadriaticum</name>
    <name type="common">Dinoflagellate</name>
    <name type="synonym">Zooxanthella microadriatica</name>
    <dbReference type="NCBI Taxonomy" id="2951"/>
    <lineage>
        <taxon>Eukaryota</taxon>
        <taxon>Sar</taxon>
        <taxon>Alveolata</taxon>
        <taxon>Dinophyceae</taxon>
        <taxon>Suessiales</taxon>
        <taxon>Symbiodiniaceae</taxon>
        <taxon>Symbiodinium</taxon>
    </lineage>
</organism>
<protein>
    <submittedName>
        <fullName evidence="1">Uncharacterized protein</fullName>
    </submittedName>
</protein>
<sequence length="334" mass="36897">MWVIMTPVSVHAMARSEGPDDLPPTQPLPMPVPAVLEPAYGICDVEYPGEDLRNGPQVRANVVSRDLPWPKAEADAADTRWLGCYVYTPHYSPVGVAVQMPEPVDLQHALDGIHDCAPGVPAGLFSGIVPLRPQRFPGYLQVIRFPSMLKDVHDGYTAVICDLTHVGGPYFPTVLPKGISHADLAAFLQPLTSHSDEPLRFFVGCRLKVWPTEAMVLLRDGDVILGTFDSSPRPQPCRYEDLLSRDTWGSLQHFFAPETRPRTCVMYQDKRYCVGEHHLQGRTLNEYIVSFLGIDASRVASCRYCIRDLDVQGDHCATVITIADVAPPTGDRVG</sequence>
<evidence type="ECO:0000313" key="1">
    <source>
        <dbReference type="EMBL" id="OLQ09242.1"/>
    </source>
</evidence>
<reference evidence="1 2" key="1">
    <citation type="submission" date="2016-02" db="EMBL/GenBank/DDBJ databases">
        <title>Genome analysis of coral dinoflagellate symbionts highlights evolutionary adaptations to a symbiotic lifestyle.</title>
        <authorList>
            <person name="Aranda M."/>
            <person name="Li Y."/>
            <person name="Liew Y.J."/>
            <person name="Baumgarten S."/>
            <person name="Simakov O."/>
            <person name="Wilson M."/>
            <person name="Piel J."/>
            <person name="Ashoor H."/>
            <person name="Bougouffa S."/>
            <person name="Bajic V.B."/>
            <person name="Ryu T."/>
            <person name="Ravasi T."/>
            <person name="Bayer T."/>
            <person name="Micklem G."/>
            <person name="Kim H."/>
            <person name="Bhak J."/>
            <person name="Lajeunesse T.C."/>
            <person name="Voolstra C.R."/>
        </authorList>
    </citation>
    <scope>NUCLEOTIDE SEQUENCE [LARGE SCALE GENOMIC DNA]</scope>
    <source>
        <strain evidence="1 2">CCMP2467</strain>
    </source>
</reference>
<gene>
    <name evidence="1" type="ORF">AK812_SmicGene7184</name>
</gene>